<proteinExistence type="predicted"/>
<protein>
    <submittedName>
        <fullName evidence="1">Uncharacterized protein</fullName>
    </submittedName>
</protein>
<name>A0A3L6QAY6_PANMI</name>
<organism evidence="1 2">
    <name type="scientific">Panicum miliaceum</name>
    <name type="common">Proso millet</name>
    <name type="synonym">Broomcorn millet</name>
    <dbReference type="NCBI Taxonomy" id="4540"/>
    <lineage>
        <taxon>Eukaryota</taxon>
        <taxon>Viridiplantae</taxon>
        <taxon>Streptophyta</taxon>
        <taxon>Embryophyta</taxon>
        <taxon>Tracheophyta</taxon>
        <taxon>Spermatophyta</taxon>
        <taxon>Magnoliopsida</taxon>
        <taxon>Liliopsida</taxon>
        <taxon>Poales</taxon>
        <taxon>Poaceae</taxon>
        <taxon>PACMAD clade</taxon>
        <taxon>Panicoideae</taxon>
        <taxon>Panicodae</taxon>
        <taxon>Paniceae</taxon>
        <taxon>Panicinae</taxon>
        <taxon>Panicum</taxon>
        <taxon>Panicum sect. Panicum</taxon>
    </lineage>
</organism>
<comment type="caution">
    <text evidence="1">The sequence shown here is derived from an EMBL/GenBank/DDBJ whole genome shotgun (WGS) entry which is preliminary data.</text>
</comment>
<dbReference type="AlphaFoldDB" id="A0A3L6QAY6"/>
<sequence>MASALSIALSVHEPVKRRWDISSARLSRPASSVSAGVVVVVRVRQRCMAASWIDEMP</sequence>
<dbReference type="Proteomes" id="UP000275267">
    <property type="component" value="Unassembled WGS sequence"/>
</dbReference>
<keyword evidence="2" id="KW-1185">Reference proteome</keyword>
<evidence type="ECO:0000313" key="1">
    <source>
        <dbReference type="EMBL" id="RLM74367.1"/>
    </source>
</evidence>
<gene>
    <name evidence="1" type="ORF">C2845_PM15G05080</name>
</gene>
<accession>A0A3L6QAY6</accession>
<reference evidence="2" key="1">
    <citation type="journal article" date="2019" name="Nat. Commun.">
        <title>The genome of broomcorn millet.</title>
        <authorList>
            <person name="Zou C."/>
            <person name="Miki D."/>
            <person name="Li D."/>
            <person name="Tang Q."/>
            <person name="Xiao L."/>
            <person name="Rajput S."/>
            <person name="Deng P."/>
            <person name="Jia W."/>
            <person name="Huang R."/>
            <person name="Zhang M."/>
            <person name="Sun Y."/>
            <person name="Hu J."/>
            <person name="Fu X."/>
            <person name="Schnable P.S."/>
            <person name="Li F."/>
            <person name="Zhang H."/>
            <person name="Feng B."/>
            <person name="Zhu X."/>
            <person name="Liu R."/>
            <person name="Schnable J.C."/>
            <person name="Zhu J.-K."/>
            <person name="Zhang H."/>
        </authorList>
    </citation>
    <scope>NUCLEOTIDE SEQUENCE [LARGE SCALE GENOMIC DNA]</scope>
</reference>
<evidence type="ECO:0000313" key="2">
    <source>
        <dbReference type="Proteomes" id="UP000275267"/>
    </source>
</evidence>
<dbReference type="EMBL" id="PQIB02000013">
    <property type="protein sequence ID" value="RLM74367.1"/>
    <property type="molecule type" value="Genomic_DNA"/>
</dbReference>